<dbReference type="InterPro" id="IPR036603">
    <property type="entry name" value="RBP11-like"/>
</dbReference>
<keyword evidence="5" id="KW-1185">Reference proteome</keyword>
<feature type="domain" description="DNA-directed RNA polymerase RpoA/D/Rpb3-type" evidence="3">
    <location>
        <begin position="51"/>
        <end position="153"/>
    </location>
</feature>
<feature type="non-terminal residue" evidence="4">
    <location>
        <position position="155"/>
    </location>
</feature>
<dbReference type="InterPro" id="IPR001514">
    <property type="entry name" value="DNA-dir_RNA_pol_30-40kDasu_CS"/>
</dbReference>
<dbReference type="PROSITE" id="PS00446">
    <property type="entry name" value="RNA_POL_D_30KD"/>
    <property type="match status" value="1"/>
</dbReference>
<dbReference type="PANTHER" id="PTHR11800:SF13">
    <property type="entry name" value="DNA-DIRECTED RNA POLYMERASES I AND III SUBUNIT RPAC1"/>
    <property type="match status" value="1"/>
</dbReference>
<gene>
    <name evidence="4" type="ORF">IPOD504_LOCUS4998</name>
</gene>
<dbReference type="SUPFAM" id="SSF56553">
    <property type="entry name" value="Insert subdomain of RNA polymerase alpha subunit"/>
    <property type="match status" value="1"/>
</dbReference>
<dbReference type="Proteomes" id="UP000837857">
    <property type="component" value="Chromosome 16"/>
</dbReference>
<evidence type="ECO:0000256" key="2">
    <source>
        <dbReference type="ARBA" id="ARBA00023163"/>
    </source>
</evidence>
<dbReference type="EMBL" id="OW152828">
    <property type="protein sequence ID" value="CAH2045266.1"/>
    <property type="molecule type" value="Genomic_DNA"/>
</dbReference>
<organism evidence="4 5">
    <name type="scientific">Iphiclides podalirius</name>
    <name type="common">scarce swallowtail</name>
    <dbReference type="NCBI Taxonomy" id="110791"/>
    <lineage>
        <taxon>Eukaryota</taxon>
        <taxon>Metazoa</taxon>
        <taxon>Ecdysozoa</taxon>
        <taxon>Arthropoda</taxon>
        <taxon>Hexapoda</taxon>
        <taxon>Insecta</taxon>
        <taxon>Pterygota</taxon>
        <taxon>Neoptera</taxon>
        <taxon>Endopterygota</taxon>
        <taxon>Lepidoptera</taxon>
        <taxon>Glossata</taxon>
        <taxon>Ditrysia</taxon>
        <taxon>Papilionoidea</taxon>
        <taxon>Papilionidae</taxon>
        <taxon>Papilioninae</taxon>
        <taxon>Iphiclides</taxon>
    </lineage>
</organism>
<accession>A0ABN8I082</accession>
<dbReference type="PANTHER" id="PTHR11800">
    <property type="entry name" value="DNA-DIRECTED RNA POLYMERASE"/>
    <property type="match status" value="1"/>
</dbReference>
<evidence type="ECO:0000256" key="1">
    <source>
        <dbReference type="ARBA" id="ARBA00022478"/>
    </source>
</evidence>
<proteinExistence type="predicted"/>
<evidence type="ECO:0000313" key="4">
    <source>
        <dbReference type="EMBL" id="CAH2045266.1"/>
    </source>
</evidence>
<dbReference type="SMART" id="SM00662">
    <property type="entry name" value="RPOLD"/>
    <property type="match status" value="1"/>
</dbReference>
<keyword evidence="1" id="KW-0240">DNA-directed RNA polymerase</keyword>
<dbReference type="InterPro" id="IPR036643">
    <property type="entry name" value="RNApol_insert_sf"/>
</dbReference>
<name>A0ABN8I082_9NEOP</name>
<protein>
    <recommendedName>
        <fullName evidence="3">DNA-directed RNA polymerase RpoA/D/Rpb3-type domain-containing protein</fullName>
    </recommendedName>
</protein>
<dbReference type="InterPro" id="IPR011263">
    <property type="entry name" value="DNA-dir_RNA_pol_RpoA/D/Rpb3"/>
</dbReference>
<dbReference type="SUPFAM" id="SSF55257">
    <property type="entry name" value="RBP11-like subunits of RNA polymerase"/>
    <property type="match status" value="1"/>
</dbReference>
<sequence>MPKLEEKPRIYLEEYRLKNAANDYGMADEKWNFKKFTKKFRIVIVRMDNFEMEFDLIGIQPAFANAFRRLMLSEVPSMAIEKVMISNNTSIIQDEVLAHRLGLIPLKADPRLFEYRPEETGPRDTPNVSSLHIEKIPTSYLPGRISKMNDNHSSM</sequence>
<evidence type="ECO:0000259" key="3">
    <source>
        <dbReference type="SMART" id="SM00662"/>
    </source>
</evidence>
<reference evidence="4" key="1">
    <citation type="submission" date="2022-03" db="EMBL/GenBank/DDBJ databases">
        <authorList>
            <person name="Martin H S."/>
        </authorList>
    </citation>
    <scope>NUCLEOTIDE SEQUENCE</scope>
</reference>
<keyword evidence="2" id="KW-0804">Transcription</keyword>
<dbReference type="Gene3D" id="2.170.120.12">
    <property type="entry name" value="DNA-directed RNA polymerase, insert domain"/>
    <property type="match status" value="1"/>
</dbReference>
<dbReference type="Pfam" id="PF01193">
    <property type="entry name" value="RNA_pol_L"/>
    <property type="match status" value="1"/>
</dbReference>
<dbReference type="InterPro" id="IPR050518">
    <property type="entry name" value="Rpo3/RPB3_RNA_Pol_subunit"/>
</dbReference>
<evidence type="ECO:0000313" key="5">
    <source>
        <dbReference type="Proteomes" id="UP000837857"/>
    </source>
</evidence>